<proteinExistence type="predicted"/>
<organism evidence="1 2">
    <name type="scientific">Mesobacillus boroniphilus JCM 21738</name>
    <dbReference type="NCBI Taxonomy" id="1294265"/>
    <lineage>
        <taxon>Bacteria</taxon>
        <taxon>Bacillati</taxon>
        <taxon>Bacillota</taxon>
        <taxon>Bacilli</taxon>
        <taxon>Bacillales</taxon>
        <taxon>Bacillaceae</taxon>
        <taxon>Mesobacillus</taxon>
    </lineage>
</organism>
<protein>
    <submittedName>
        <fullName evidence="1">Uncharacterized protein</fullName>
    </submittedName>
</protein>
<sequence>MNLSQFLAVCKDRPNDPDGFFYTVYFVNNTEQEIENLSYATGGFATFDDEVVQTSIHEKSLGKVQPYSAVKVEEDDEGAFDFTIQFDFELKLHDGETEKKNFMIGKYLSGGTKPFELLPVLSKYGYAFKSK</sequence>
<evidence type="ECO:0000313" key="2">
    <source>
        <dbReference type="Proteomes" id="UP000018949"/>
    </source>
</evidence>
<dbReference type="AlphaFoldDB" id="W4RNU3"/>
<keyword evidence="2" id="KW-1185">Reference proteome</keyword>
<dbReference type="EMBL" id="BAUW01000029">
    <property type="protein sequence ID" value="GAE45807.1"/>
    <property type="molecule type" value="Genomic_DNA"/>
</dbReference>
<dbReference type="RefSeq" id="WP_023626021.1">
    <property type="nucleotide sequence ID" value="NZ_BAUW01000029.1"/>
</dbReference>
<name>W4RNU3_9BACI</name>
<evidence type="ECO:0000313" key="1">
    <source>
        <dbReference type="EMBL" id="GAE45807.1"/>
    </source>
</evidence>
<dbReference type="eggNOG" id="ENOG502ZGKH">
    <property type="taxonomic scope" value="Bacteria"/>
</dbReference>
<dbReference type="Proteomes" id="UP000018949">
    <property type="component" value="Unassembled WGS sequence"/>
</dbReference>
<accession>W4RNU3</accession>
<gene>
    <name evidence="1" type="ORF">JCM21738_2653</name>
</gene>
<comment type="caution">
    <text evidence="1">The sequence shown here is derived from an EMBL/GenBank/DDBJ whole genome shotgun (WGS) entry which is preliminary data.</text>
</comment>
<reference evidence="1 2" key="1">
    <citation type="submission" date="2013-12" db="EMBL/GenBank/DDBJ databases">
        <title>NBRP : Genome information of microbial organism related human and environment.</title>
        <authorList>
            <person name="Hattori M."/>
            <person name="Oshima K."/>
            <person name="Inaba H."/>
            <person name="Suda W."/>
            <person name="Sakamoto M."/>
            <person name="Iino T."/>
            <person name="Kitahara M."/>
            <person name="Oshida Y."/>
            <person name="Iida T."/>
            <person name="Kudo T."/>
            <person name="Itoh T."/>
            <person name="Ahmed I."/>
            <person name="Ohkuma M."/>
        </authorList>
    </citation>
    <scope>NUCLEOTIDE SEQUENCE [LARGE SCALE GENOMIC DNA]</scope>
    <source>
        <strain evidence="1 2">JCM 21738</strain>
    </source>
</reference>